<gene>
    <name evidence="1" type="ORF">CGE01nite_21170</name>
</gene>
<dbReference type="SUPFAM" id="SSF53474">
    <property type="entry name" value="alpha/beta-Hydrolases"/>
    <property type="match status" value="1"/>
</dbReference>
<name>A0A4Y3KMJ2_9CELL</name>
<proteinExistence type="predicted"/>
<evidence type="ECO:0000313" key="2">
    <source>
        <dbReference type="Proteomes" id="UP000320461"/>
    </source>
</evidence>
<sequence>MPVGTTTVRFHHPAGARGLVVLFDGGGGGSVWFTFMEDRLLVEALVDAGLAVAAVQSEGPSGSYDMTEVLEDNLDLQNVSTTIADLGFAGGDVYYLGFSSGGVFASLAATAIPAKALALLSARGVEATFSSTAPLPPPTMWVLGRNDRRVPPTDPGLITNWAAIAASGVDWAYYVNEPVGMLPEAFERIADPTSGVSPTDSADAVAQLAAGGQLDACSVPLGRGNAIDWTVVTPGPSFTGPFLTEARRQVDELFGAHTVTSDVRQQIADFFLAHP</sequence>
<organism evidence="1 2">
    <name type="scientific">Cellulomonas gelida</name>
    <dbReference type="NCBI Taxonomy" id="1712"/>
    <lineage>
        <taxon>Bacteria</taxon>
        <taxon>Bacillati</taxon>
        <taxon>Actinomycetota</taxon>
        <taxon>Actinomycetes</taxon>
        <taxon>Micrococcales</taxon>
        <taxon>Cellulomonadaceae</taxon>
        <taxon>Cellulomonas</taxon>
    </lineage>
</organism>
<dbReference type="EMBL" id="BJLQ01000021">
    <property type="protein sequence ID" value="GEA84866.1"/>
    <property type="molecule type" value="Genomic_DNA"/>
</dbReference>
<dbReference type="InterPro" id="IPR029058">
    <property type="entry name" value="AB_hydrolase_fold"/>
</dbReference>
<protein>
    <recommendedName>
        <fullName evidence="3">Alpha/beta hydrolase</fullName>
    </recommendedName>
</protein>
<reference evidence="1 2" key="1">
    <citation type="submission" date="2019-06" db="EMBL/GenBank/DDBJ databases">
        <title>Whole genome shotgun sequence of Cellulomonas gelida NBRC 3748.</title>
        <authorList>
            <person name="Hosoyama A."/>
            <person name="Uohara A."/>
            <person name="Ohji S."/>
            <person name="Ichikawa N."/>
        </authorList>
    </citation>
    <scope>NUCLEOTIDE SEQUENCE [LARGE SCALE GENOMIC DNA]</scope>
    <source>
        <strain evidence="1 2">NBRC 3748</strain>
    </source>
</reference>
<accession>A0A4Y3KMJ2</accession>
<dbReference type="AlphaFoldDB" id="A0A4Y3KMJ2"/>
<dbReference type="RefSeq" id="WP_141370799.1">
    <property type="nucleotide sequence ID" value="NZ_BJLQ01000021.1"/>
</dbReference>
<comment type="caution">
    <text evidence="1">The sequence shown here is derived from an EMBL/GenBank/DDBJ whole genome shotgun (WGS) entry which is preliminary data.</text>
</comment>
<evidence type="ECO:0008006" key="3">
    <source>
        <dbReference type="Google" id="ProtNLM"/>
    </source>
</evidence>
<dbReference type="Gene3D" id="3.40.50.1820">
    <property type="entry name" value="alpha/beta hydrolase"/>
    <property type="match status" value="1"/>
</dbReference>
<dbReference type="Proteomes" id="UP000320461">
    <property type="component" value="Unassembled WGS sequence"/>
</dbReference>
<keyword evidence="2" id="KW-1185">Reference proteome</keyword>
<evidence type="ECO:0000313" key="1">
    <source>
        <dbReference type="EMBL" id="GEA84866.1"/>
    </source>
</evidence>